<feature type="compositionally biased region" description="Low complexity" evidence="2">
    <location>
        <begin position="403"/>
        <end position="415"/>
    </location>
</feature>
<organism evidence="4">
    <name type="scientific">Cladocopium goreaui</name>
    <dbReference type="NCBI Taxonomy" id="2562237"/>
    <lineage>
        <taxon>Eukaryota</taxon>
        <taxon>Sar</taxon>
        <taxon>Alveolata</taxon>
        <taxon>Dinophyceae</taxon>
        <taxon>Suessiales</taxon>
        <taxon>Symbiodiniaceae</taxon>
        <taxon>Cladocopium</taxon>
    </lineage>
</organism>
<feature type="domain" description="C2H2-type" evidence="3">
    <location>
        <begin position="1253"/>
        <end position="1274"/>
    </location>
</feature>
<comment type="caution">
    <text evidence="4">The sequence shown here is derived from an EMBL/GenBank/DDBJ whole genome shotgun (WGS) entry which is preliminary data.</text>
</comment>
<evidence type="ECO:0000313" key="6">
    <source>
        <dbReference type="Proteomes" id="UP001152797"/>
    </source>
</evidence>
<reference evidence="5" key="2">
    <citation type="submission" date="2024-04" db="EMBL/GenBank/DDBJ databases">
        <authorList>
            <person name="Chen Y."/>
            <person name="Shah S."/>
            <person name="Dougan E. K."/>
            <person name="Thang M."/>
            <person name="Chan C."/>
        </authorList>
    </citation>
    <scope>NUCLEOTIDE SEQUENCE [LARGE SCALE GENOMIC DNA]</scope>
</reference>
<accession>A0A9P1BPD5</accession>
<gene>
    <name evidence="4" type="ORF">C1SCF055_LOCUS4302</name>
</gene>
<feature type="compositionally biased region" description="Acidic residues" evidence="2">
    <location>
        <begin position="423"/>
        <end position="432"/>
    </location>
</feature>
<feature type="region of interest" description="Disordered" evidence="2">
    <location>
        <begin position="393"/>
        <end position="442"/>
    </location>
</feature>
<feature type="region of interest" description="Disordered" evidence="2">
    <location>
        <begin position="194"/>
        <end position="241"/>
    </location>
</feature>
<evidence type="ECO:0000313" key="5">
    <source>
        <dbReference type="EMBL" id="CAL1129418.1"/>
    </source>
</evidence>
<dbReference type="InterPro" id="IPR036397">
    <property type="entry name" value="RNaseH_sf"/>
</dbReference>
<dbReference type="Proteomes" id="UP001152797">
    <property type="component" value="Unassembled WGS sequence"/>
</dbReference>
<name>A0A9P1BPD5_9DINO</name>
<dbReference type="GO" id="GO:0003676">
    <property type="term" value="F:nucleic acid binding"/>
    <property type="evidence" value="ECO:0007669"/>
    <property type="project" value="InterPro"/>
</dbReference>
<evidence type="ECO:0000259" key="3">
    <source>
        <dbReference type="PROSITE" id="PS00028"/>
    </source>
</evidence>
<feature type="region of interest" description="Disordered" evidence="2">
    <location>
        <begin position="1"/>
        <end position="33"/>
    </location>
</feature>
<sequence>MIPPEPPWTPSLSSATNLAPLPPPTEPPPTTEEGAMLKELLSALKKSSAEQDPEVKAIVQRSTLKEGQGAAQTLYSAVDDLTMAREALDCARLARHNLHIRWRNFLTDAVARWQKHTTDFQKEEQDLSEQIEAARQALVQAVKRFEESKTELGDQAVHVDAEAAMNEDSDNVDKNAVGMALQESLTTMSPQLQSLQASAEAMVTEEANSNKRQRTDGGDGRTSVASGSGVHDGLPSATAPAMQPFADRKKPFIQPDKQTWFTDILSAWRDKNDPNEDTIFSIVYPNPPRSIAARRGVWDEILFDIIIAQGLEAPRKAGLISVLQRDDPNGRVRYALAASLPEELSGYQIVQSSEILHECNTFTCTIKHGMMTIPFTKAPVHLMQDGDSFTVASRTGATGGGASSSSMPQSAAMSADEAMNPESGEEEPEDSDNPALQSDQSESDSLQGVHIFRLGHQQVFNRLRWDTADHILQDAARSVNVPPAHCVCFHYLQACPDDQEVQQEAIILQHINDIAPGSTEKLILMDIEMHAAGLTGGSNLQAPRILRQIHKVVPVLTRTQFLHIARVSAYCEWMVNGCFVFCNRVLWTSQDQGPRRIAHGMYIRIIIPPPPDGSWELAHTLRVFEETADLIGKPEAFRLAAEILQNTYAQPAVVSEANSQQTAMNVPCQHKGADLGPYDIDVPITNPPRAYQRRIVTLYEDFDSWEQRIKNAWQDEAPEHCLDLGIDLESLEKFFRTGDDVLCQWYSHLDLPEAMGRAGCNDDNPTFEALRSVFQALQAALPPDCLDAQHVRGHAGDPWNEMADFLAKSEAVHGHKLKRQPVNLQQWKTVLPYLWQKQGKKKQYLSAEIWDYRIAKLHLRRRLQNARDSYADVVFGLLWAQLLRRYEEQLVAHDVLEVIPVHDLPSLGDQVDVPHEKVPFIGPTWMDDLNVCIAADSNLGLERKAGLAMSLLLDQCREMHMEPNLRKGKTEIMFTFRGSNSREFRRKYFSGAQGLTVVGEHDTVQVSVVSRYLHLGGILHHRDIDRVEVSRRLAIAHQAFTAHRRILYHNCKIQWKKRREIFVTLILSKLVYGLESWTLKSQKVKMQFHSGVMSLYRRLLKLPHDMHITDLHLLARAGLPSPGELLRSSRLRYFGTLHRCGRAANWGVIAEDHDWIALIQDDIQWLWSQVSNTTDLKDPVDHYPVWKDLLTFHSSYWKKLVRRGIAHAIAQRDNYVIALDFHCSIGSILHDHAWVAELPADDTRTVPSEAYGCMCCQQRFLTHAGESVHMFKKHGRVAPARSLFDETHCPACLREYHTRAKVLAHLRHADRCRCALIGQRMQCAIVPGTGSSIDRELENSMDGALPFQQAFGPQRPNVRQADFDQHNIRLLEDLYLALLEVTSTDDLEQVIRTEIGKHPVGWTVCRLTLLHFLDIFTEQDAEVLAFSFDAVRRCIEILARDDAWPFLQMQCVREGSSVTQDISVWEAWFAEFACEPPASWKLLQPLPRSLSKQKIILHAYAGRRRRGDIEWYVDAMAARYPSHVIHVASVDIVIDATFGDISREQTRSSWIGHILQGHVIGFLAGPPCNTWSRARHHVIAGVRGPRVVRTPQEPWGKESLSLTELQHVSIGNLLLGFALACLTALAVRSGTGLVEHPKDPEKDEMVSIWRLPVLRAILQLPNVRLVHLAQGLFGAPSAKPTTLMVLGMSTLERFLRANRVTREIPNGASVGKDQNGQFKTSPLKEYPPALCKAIAEALCMDIVSTKCDESEVPADLVERCKAMTCQFFGTYIGPDS</sequence>
<evidence type="ECO:0000313" key="4">
    <source>
        <dbReference type="EMBL" id="CAI3976043.1"/>
    </source>
</evidence>
<feature type="compositionally biased region" description="Pro residues" evidence="2">
    <location>
        <begin position="20"/>
        <end position="30"/>
    </location>
</feature>
<dbReference type="InterPro" id="IPR013087">
    <property type="entry name" value="Znf_C2H2_type"/>
</dbReference>
<proteinExistence type="predicted"/>
<dbReference type="OrthoDB" id="425014at2759"/>
<keyword evidence="6" id="KW-1185">Reference proteome</keyword>
<protein>
    <recommendedName>
        <fullName evidence="3">C2H2-type domain-containing protein</fullName>
    </recommendedName>
</protein>
<dbReference type="Gene3D" id="3.30.420.10">
    <property type="entry name" value="Ribonuclease H-like superfamily/Ribonuclease H"/>
    <property type="match status" value="1"/>
</dbReference>
<reference evidence="4" key="1">
    <citation type="submission" date="2022-10" db="EMBL/GenBank/DDBJ databases">
        <authorList>
            <person name="Chen Y."/>
            <person name="Dougan E. K."/>
            <person name="Chan C."/>
            <person name="Rhodes N."/>
            <person name="Thang M."/>
        </authorList>
    </citation>
    <scope>NUCLEOTIDE SEQUENCE</scope>
</reference>
<dbReference type="EMBL" id="CAMXCT030000240">
    <property type="protein sequence ID" value="CAL4763355.1"/>
    <property type="molecule type" value="Genomic_DNA"/>
</dbReference>
<dbReference type="EMBL" id="CAMXCT010000240">
    <property type="protein sequence ID" value="CAI3976043.1"/>
    <property type="molecule type" value="Genomic_DNA"/>
</dbReference>
<dbReference type="PROSITE" id="PS00028">
    <property type="entry name" value="ZINC_FINGER_C2H2_1"/>
    <property type="match status" value="1"/>
</dbReference>
<keyword evidence="1" id="KW-0175">Coiled coil</keyword>
<dbReference type="EMBL" id="CAMXCT020000240">
    <property type="protein sequence ID" value="CAL1129418.1"/>
    <property type="molecule type" value="Genomic_DNA"/>
</dbReference>
<evidence type="ECO:0000256" key="1">
    <source>
        <dbReference type="SAM" id="Coils"/>
    </source>
</evidence>
<feature type="compositionally biased region" description="Low complexity" evidence="2">
    <location>
        <begin position="10"/>
        <end position="19"/>
    </location>
</feature>
<evidence type="ECO:0000256" key="2">
    <source>
        <dbReference type="SAM" id="MobiDB-lite"/>
    </source>
</evidence>
<feature type="coiled-coil region" evidence="1">
    <location>
        <begin position="124"/>
        <end position="151"/>
    </location>
</feature>